<sequence length="243" mass="27718">KRMMSPLEITARWMDGRTDRRSRLLNDKMASLWNLTAFTLMVIFIEYGNCSDIMEVQWNGKNVQIFNRPTAIFGESQDCLPGFFKGIWQNESCYMFVLTGMSRSEAAAFCTEAAVGNGLVAVENELDQSYIVAQIVMQPELRTPVSDPAENNNNNYWTSAENIIDGTWRWGTTQAAMNYTKFYEENPYASGYLTLWDNTRETPPSFFDWWIMPQGSAYALVTFDLQQPFGGPSFQKPIGKYAA</sequence>
<dbReference type="InterPro" id="IPR001304">
    <property type="entry name" value="C-type_lectin-like"/>
</dbReference>
<evidence type="ECO:0000313" key="1">
    <source>
        <dbReference type="EMBL" id="CAH1798442.1"/>
    </source>
</evidence>
<comment type="caution">
    <text evidence="1">The sequence shown here is derived from an EMBL/GenBank/DDBJ whole genome shotgun (WGS) entry which is preliminary data.</text>
</comment>
<dbReference type="SUPFAM" id="SSF56436">
    <property type="entry name" value="C-type lectin-like"/>
    <property type="match status" value="1"/>
</dbReference>
<dbReference type="EMBL" id="CAIIXF020000011">
    <property type="protein sequence ID" value="CAH1798442.1"/>
    <property type="molecule type" value="Genomic_DNA"/>
</dbReference>
<name>A0A8J1XK40_OWEFU</name>
<dbReference type="PROSITE" id="PS50041">
    <property type="entry name" value="C_TYPE_LECTIN_2"/>
    <property type="match status" value="1"/>
</dbReference>
<organism evidence="1 2">
    <name type="scientific">Owenia fusiformis</name>
    <name type="common">Polychaete worm</name>
    <dbReference type="NCBI Taxonomy" id="6347"/>
    <lineage>
        <taxon>Eukaryota</taxon>
        <taxon>Metazoa</taxon>
        <taxon>Spiralia</taxon>
        <taxon>Lophotrochozoa</taxon>
        <taxon>Annelida</taxon>
        <taxon>Polychaeta</taxon>
        <taxon>Sedentaria</taxon>
        <taxon>Canalipalpata</taxon>
        <taxon>Sabellida</taxon>
        <taxon>Oweniida</taxon>
        <taxon>Oweniidae</taxon>
        <taxon>Owenia</taxon>
    </lineage>
</organism>
<dbReference type="CDD" id="cd00037">
    <property type="entry name" value="CLECT"/>
    <property type="match status" value="1"/>
</dbReference>
<keyword evidence="2" id="KW-1185">Reference proteome</keyword>
<dbReference type="AlphaFoldDB" id="A0A8J1XK40"/>
<proteinExistence type="predicted"/>
<dbReference type="InterPro" id="IPR016186">
    <property type="entry name" value="C-type_lectin-like/link_sf"/>
</dbReference>
<dbReference type="InterPro" id="IPR016187">
    <property type="entry name" value="CTDL_fold"/>
</dbReference>
<protein>
    <submittedName>
        <fullName evidence="1">Uncharacterized protein</fullName>
    </submittedName>
</protein>
<evidence type="ECO:0000313" key="2">
    <source>
        <dbReference type="Proteomes" id="UP000749559"/>
    </source>
</evidence>
<accession>A0A8J1XK40</accession>
<gene>
    <name evidence="1" type="ORF">OFUS_LOCUS22590</name>
</gene>
<dbReference type="Gene3D" id="3.10.100.10">
    <property type="entry name" value="Mannose-Binding Protein A, subunit A"/>
    <property type="match status" value="1"/>
</dbReference>
<feature type="non-terminal residue" evidence="1">
    <location>
        <position position="1"/>
    </location>
</feature>
<reference evidence="1" key="1">
    <citation type="submission" date="2022-03" db="EMBL/GenBank/DDBJ databases">
        <authorList>
            <person name="Martin C."/>
        </authorList>
    </citation>
    <scope>NUCLEOTIDE SEQUENCE</scope>
</reference>
<dbReference type="OrthoDB" id="6082360at2759"/>
<dbReference type="Proteomes" id="UP000749559">
    <property type="component" value="Unassembled WGS sequence"/>
</dbReference>